<dbReference type="PANTHER" id="PTHR11537">
    <property type="entry name" value="VOLTAGE-GATED POTASSIUM CHANNEL"/>
    <property type="match status" value="1"/>
</dbReference>
<accession>A0A1G6D8U2</accession>
<gene>
    <name evidence="13" type="ORF">SAMN02982931_03160</name>
</gene>
<keyword evidence="8" id="KW-0406">Ion transport</keyword>
<evidence type="ECO:0000256" key="4">
    <source>
        <dbReference type="ARBA" id="ARBA00022692"/>
    </source>
</evidence>
<dbReference type="InterPro" id="IPR014710">
    <property type="entry name" value="RmlC-like_jellyroll"/>
</dbReference>
<feature type="transmembrane region" description="Helical" evidence="11">
    <location>
        <begin position="21"/>
        <end position="44"/>
    </location>
</feature>
<dbReference type="RefSeq" id="WP_090877634.1">
    <property type="nucleotide sequence ID" value="NZ_FMXQ01000006.1"/>
</dbReference>
<evidence type="ECO:0000313" key="14">
    <source>
        <dbReference type="Proteomes" id="UP000199071"/>
    </source>
</evidence>
<evidence type="ECO:0000256" key="9">
    <source>
        <dbReference type="ARBA" id="ARBA00023136"/>
    </source>
</evidence>
<name>A0A1G6D8U2_9HYPH</name>
<dbReference type="EMBL" id="FMXQ01000006">
    <property type="protein sequence ID" value="SDB41521.1"/>
    <property type="molecule type" value="Genomic_DNA"/>
</dbReference>
<evidence type="ECO:0000256" key="8">
    <source>
        <dbReference type="ARBA" id="ARBA00023065"/>
    </source>
</evidence>
<evidence type="ECO:0000259" key="12">
    <source>
        <dbReference type="PROSITE" id="PS50042"/>
    </source>
</evidence>
<evidence type="ECO:0000256" key="2">
    <source>
        <dbReference type="ARBA" id="ARBA00022448"/>
    </source>
</evidence>
<dbReference type="InterPro" id="IPR005821">
    <property type="entry name" value="Ion_trans_dom"/>
</dbReference>
<feature type="transmembrane region" description="Helical" evidence="11">
    <location>
        <begin position="158"/>
        <end position="180"/>
    </location>
</feature>
<dbReference type="SUPFAM" id="SSF51206">
    <property type="entry name" value="cAMP-binding domain-like"/>
    <property type="match status" value="1"/>
</dbReference>
<evidence type="ECO:0000256" key="1">
    <source>
        <dbReference type="ARBA" id="ARBA00004141"/>
    </source>
</evidence>
<dbReference type="Gene3D" id="2.60.120.10">
    <property type="entry name" value="Jelly Rolls"/>
    <property type="match status" value="1"/>
</dbReference>
<evidence type="ECO:0000256" key="5">
    <source>
        <dbReference type="ARBA" id="ARBA00022826"/>
    </source>
</evidence>
<evidence type="ECO:0000256" key="10">
    <source>
        <dbReference type="ARBA" id="ARBA00023303"/>
    </source>
</evidence>
<evidence type="ECO:0000256" key="6">
    <source>
        <dbReference type="ARBA" id="ARBA00022958"/>
    </source>
</evidence>
<dbReference type="Pfam" id="PF00027">
    <property type="entry name" value="cNMP_binding"/>
    <property type="match status" value="1"/>
</dbReference>
<organism evidence="13 14">
    <name type="scientific">Bauldia litoralis</name>
    <dbReference type="NCBI Taxonomy" id="665467"/>
    <lineage>
        <taxon>Bacteria</taxon>
        <taxon>Pseudomonadati</taxon>
        <taxon>Pseudomonadota</taxon>
        <taxon>Alphaproteobacteria</taxon>
        <taxon>Hyphomicrobiales</taxon>
        <taxon>Kaistiaceae</taxon>
        <taxon>Bauldia</taxon>
    </lineage>
</organism>
<dbReference type="GO" id="GO:0005249">
    <property type="term" value="F:voltage-gated potassium channel activity"/>
    <property type="evidence" value="ECO:0007669"/>
    <property type="project" value="InterPro"/>
</dbReference>
<dbReference type="GO" id="GO:0001508">
    <property type="term" value="P:action potential"/>
    <property type="evidence" value="ECO:0007669"/>
    <property type="project" value="TreeGrafter"/>
</dbReference>
<dbReference type="InterPro" id="IPR018490">
    <property type="entry name" value="cNMP-bd_dom_sf"/>
</dbReference>
<keyword evidence="10 13" id="KW-0407">Ion channel</keyword>
<evidence type="ECO:0000313" key="13">
    <source>
        <dbReference type="EMBL" id="SDB41521.1"/>
    </source>
</evidence>
<feature type="transmembrane region" description="Helical" evidence="11">
    <location>
        <begin position="104"/>
        <end position="124"/>
    </location>
</feature>
<dbReference type="CDD" id="cd00038">
    <property type="entry name" value="CAP_ED"/>
    <property type="match status" value="1"/>
</dbReference>
<keyword evidence="14" id="KW-1185">Reference proteome</keyword>
<dbReference type="STRING" id="665467.SAMN02982931_03160"/>
<dbReference type="SUPFAM" id="SSF81324">
    <property type="entry name" value="Voltage-gated potassium channels"/>
    <property type="match status" value="1"/>
</dbReference>
<dbReference type="PRINTS" id="PR00169">
    <property type="entry name" value="KCHANNEL"/>
</dbReference>
<proteinExistence type="predicted"/>
<dbReference type="SMART" id="SM00100">
    <property type="entry name" value="cNMP"/>
    <property type="match status" value="1"/>
</dbReference>
<dbReference type="OrthoDB" id="9799090at2"/>
<keyword evidence="5" id="KW-0631">Potassium channel</keyword>
<evidence type="ECO:0000256" key="7">
    <source>
        <dbReference type="ARBA" id="ARBA00022989"/>
    </source>
</evidence>
<protein>
    <submittedName>
        <fullName evidence="13">Voltage-gated potassium channel</fullName>
    </submittedName>
</protein>
<dbReference type="InterPro" id="IPR028325">
    <property type="entry name" value="VG_K_chnl"/>
</dbReference>
<comment type="subcellular location">
    <subcellularLocation>
        <location evidence="1">Membrane</location>
        <topology evidence="1">Multi-pass membrane protein</topology>
    </subcellularLocation>
</comment>
<dbReference type="Proteomes" id="UP000199071">
    <property type="component" value="Unassembled WGS sequence"/>
</dbReference>
<keyword evidence="6" id="KW-0630">Potassium</keyword>
<dbReference type="PROSITE" id="PS50042">
    <property type="entry name" value="CNMP_BINDING_3"/>
    <property type="match status" value="1"/>
</dbReference>
<feature type="transmembrane region" description="Helical" evidence="11">
    <location>
        <begin position="216"/>
        <end position="240"/>
    </location>
</feature>
<reference evidence="13 14" key="1">
    <citation type="submission" date="2016-10" db="EMBL/GenBank/DDBJ databases">
        <authorList>
            <person name="de Groot N.N."/>
        </authorList>
    </citation>
    <scope>NUCLEOTIDE SEQUENCE [LARGE SCALE GENOMIC DNA]</scope>
    <source>
        <strain evidence="13 14">ATCC 35022</strain>
    </source>
</reference>
<evidence type="ECO:0000256" key="11">
    <source>
        <dbReference type="SAM" id="Phobius"/>
    </source>
</evidence>
<dbReference type="InterPro" id="IPR000595">
    <property type="entry name" value="cNMP-bd_dom"/>
</dbReference>
<dbReference type="Gene3D" id="1.10.287.70">
    <property type="match status" value="1"/>
</dbReference>
<dbReference type="GO" id="GO:0008076">
    <property type="term" value="C:voltage-gated potassium channel complex"/>
    <property type="evidence" value="ECO:0007669"/>
    <property type="project" value="InterPro"/>
</dbReference>
<evidence type="ECO:0000256" key="3">
    <source>
        <dbReference type="ARBA" id="ARBA00022538"/>
    </source>
</evidence>
<dbReference type="AlphaFoldDB" id="A0A1G6D8U2"/>
<dbReference type="Pfam" id="PF00520">
    <property type="entry name" value="Ion_trans"/>
    <property type="match status" value="1"/>
</dbReference>
<dbReference type="FunFam" id="1.10.287.70:FF:000028">
    <property type="entry name" value="potassium voltage-gated channel subfamily D member 3"/>
    <property type="match status" value="1"/>
</dbReference>
<keyword evidence="4 11" id="KW-0812">Transmembrane</keyword>
<keyword evidence="2" id="KW-0813">Transport</keyword>
<sequence>MKQLSLRRRVFEVVEGGSRRAALSRIFSAALIILILVNVIAAIFETVPTMTQTYFQVFAGVEGVSLTVFAIEYVVRLWVCVEHPRARGVPAWRARLNYVFTPSAIIDFIAIVPFFIVALGGADIRTMVLVRLMRLFKLGRYSTGFQSLFEAVRRERHALVASFLVLTSIVLVAASLAYIAEREAQPDDFGSIPQAIWWAIETVTTVGYGDVIPKTLAGHIIGGITMITGILMIALPIAIIGSSFAEVIRQRSFVVTFGLVVRMPMFASLSSDVLHDLLPMLRAMTVEAGTAIIEPGEGDDALYGIAEGVVELDSDGGRRRLSVGDSFGASPDITDKTRADPALALTRVKLLAIDRIDLIHLVARYPGLAGRLKPNVQAGIVMDDGSGGNPA</sequence>
<feature type="domain" description="Cyclic nucleotide-binding" evidence="12">
    <location>
        <begin position="265"/>
        <end position="362"/>
    </location>
</feature>
<keyword evidence="7 11" id="KW-1133">Transmembrane helix</keyword>
<keyword evidence="3" id="KW-0633">Potassium transport</keyword>
<keyword evidence="9 11" id="KW-0472">Membrane</keyword>
<dbReference type="PANTHER" id="PTHR11537:SF254">
    <property type="entry name" value="POTASSIUM VOLTAGE-GATED CHANNEL PROTEIN SHAB"/>
    <property type="match status" value="1"/>
</dbReference>